<dbReference type="Proteomes" id="UP000677918">
    <property type="component" value="Unassembled WGS sequence"/>
</dbReference>
<dbReference type="EMBL" id="BOVK01000016">
    <property type="protein sequence ID" value="GIQ68582.1"/>
    <property type="molecule type" value="Genomic_DNA"/>
</dbReference>
<dbReference type="Pfam" id="PF14035">
    <property type="entry name" value="YlzJ"/>
    <property type="match status" value="1"/>
</dbReference>
<protein>
    <recommendedName>
        <fullName evidence="3">YlzJ-like protein</fullName>
    </recommendedName>
</protein>
<gene>
    <name evidence="1" type="ORF">XYCOK13_14060</name>
</gene>
<name>A0A8J4H0D3_9BACL</name>
<comment type="caution">
    <text evidence="1">The sequence shown here is derived from an EMBL/GenBank/DDBJ whole genome shotgun (WGS) entry which is preliminary data.</text>
</comment>
<reference evidence="1" key="1">
    <citation type="submission" date="2021-04" db="EMBL/GenBank/DDBJ databases">
        <title>Draft genome sequence of Xylanibacillus composti strain K13.</title>
        <authorList>
            <person name="Uke A."/>
            <person name="Chhe C."/>
            <person name="Baramee S."/>
            <person name="Kosugi A."/>
        </authorList>
    </citation>
    <scope>NUCLEOTIDE SEQUENCE</scope>
    <source>
        <strain evidence="1">K13</strain>
    </source>
</reference>
<proteinExistence type="predicted"/>
<organism evidence="1 2">
    <name type="scientific">Xylanibacillus composti</name>
    <dbReference type="NCBI Taxonomy" id="1572762"/>
    <lineage>
        <taxon>Bacteria</taxon>
        <taxon>Bacillati</taxon>
        <taxon>Bacillota</taxon>
        <taxon>Bacilli</taxon>
        <taxon>Bacillales</taxon>
        <taxon>Paenibacillaceae</taxon>
        <taxon>Xylanibacillus</taxon>
    </lineage>
</organism>
<evidence type="ECO:0000313" key="2">
    <source>
        <dbReference type="Proteomes" id="UP000677918"/>
    </source>
</evidence>
<dbReference type="RefSeq" id="WP_213411172.1">
    <property type="nucleotide sequence ID" value="NZ_BOVK01000016.1"/>
</dbReference>
<keyword evidence="2" id="KW-1185">Reference proteome</keyword>
<accession>A0A8J4H0D3</accession>
<evidence type="ECO:0008006" key="3">
    <source>
        <dbReference type="Google" id="ProtNLM"/>
    </source>
</evidence>
<evidence type="ECO:0000313" key="1">
    <source>
        <dbReference type="EMBL" id="GIQ68582.1"/>
    </source>
</evidence>
<dbReference type="AlphaFoldDB" id="A0A8J4H0D3"/>
<sequence>MIHTIVPLEQVMQEPVDSQRAPTREVVINGITMEIEPIDEQQARIVRIFSPRPNDYLNPAYMPGTVFNWISDLSR</sequence>
<dbReference type="InterPro" id="IPR025619">
    <property type="entry name" value="YlzJ"/>
</dbReference>